<reference evidence="2" key="1">
    <citation type="journal article" date="2020" name="Nature">
        <title>Giant virus diversity and host interactions through global metagenomics.</title>
        <authorList>
            <person name="Schulz F."/>
            <person name="Roux S."/>
            <person name="Paez-Espino D."/>
            <person name="Jungbluth S."/>
            <person name="Walsh D.A."/>
            <person name="Denef V.J."/>
            <person name="McMahon K.D."/>
            <person name="Konstantinidis K.T."/>
            <person name="Eloe-Fadrosh E.A."/>
            <person name="Kyrpides N.C."/>
            <person name="Woyke T."/>
        </authorList>
    </citation>
    <scope>NUCLEOTIDE SEQUENCE</scope>
    <source>
        <strain evidence="2">GVMAG-S-ERX555967-131</strain>
    </source>
</reference>
<name>A0A6C0F7X0_9ZZZZ</name>
<accession>A0A6C0F7X0</accession>
<keyword evidence="1" id="KW-0812">Transmembrane</keyword>
<sequence>MNYLKYLFGITTVIIYTLFNHCTCKIIHKNIDTHYGFSSMLVYAIPLFTFITNNTLTYENYTLIYIQSLISFYYNVIRQQKTTIKYWPVIYTIDTSFITIFPAKYLAFPPKYIYSIPLINFIIHTYFPNSELHSCLFAYSIFHVFTAKPHVIPFILPGMLAQSSLYINTQYETLLHKYLWHFSCGVAISQISF</sequence>
<keyword evidence="1" id="KW-0472">Membrane</keyword>
<proteinExistence type="predicted"/>
<keyword evidence="1" id="KW-1133">Transmembrane helix</keyword>
<organism evidence="2">
    <name type="scientific">viral metagenome</name>
    <dbReference type="NCBI Taxonomy" id="1070528"/>
    <lineage>
        <taxon>unclassified sequences</taxon>
        <taxon>metagenomes</taxon>
        <taxon>organismal metagenomes</taxon>
    </lineage>
</organism>
<dbReference type="EMBL" id="MN738790">
    <property type="protein sequence ID" value="QHT37184.1"/>
    <property type="molecule type" value="Genomic_DNA"/>
</dbReference>
<feature type="transmembrane region" description="Helical" evidence="1">
    <location>
        <begin position="6"/>
        <end position="23"/>
    </location>
</feature>
<feature type="transmembrane region" description="Helical" evidence="1">
    <location>
        <begin position="58"/>
        <end position="77"/>
    </location>
</feature>
<evidence type="ECO:0000256" key="1">
    <source>
        <dbReference type="SAM" id="Phobius"/>
    </source>
</evidence>
<evidence type="ECO:0000313" key="2">
    <source>
        <dbReference type="EMBL" id="QHT37184.1"/>
    </source>
</evidence>
<feature type="transmembrane region" description="Helical" evidence="1">
    <location>
        <begin position="35"/>
        <end position="52"/>
    </location>
</feature>
<dbReference type="AlphaFoldDB" id="A0A6C0F7X0"/>
<protein>
    <submittedName>
        <fullName evidence="2">Uncharacterized protein</fullName>
    </submittedName>
</protein>